<reference evidence="1" key="1">
    <citation type="submission" date="2018-05" db="EMBL/GenBank/DDBJ databases">
        <authorList>
            <person name="Lanie J.A."/>
            <person name="Ng W.-L."/>
            <person name="Kazmierczak K.M."/>
            <person name="Andrzejewski T.M."/>
            <person name="Davidsen T.M."/>
            <person name="Wayne K.J."/>
            <person name="Tettelin H."/>
            <person name="Glass J.I."/>
            <person name="Rusch D."/>
            <person name="Podicherti R."/>
            <person name="Tsui H.-C.T."/>
            <person name="Winkler M.E."/>
        </authorList>
    </citation>
    <scope>NUCLEOTIDE SEQUENCE</scope>
</reference>
<gene>
    <name evidence="1" type="ORF">METZ01_LOCUS55645</name>
</gene>
<dbReference type="AlphaFoldDB" id="A0A381SHJ1"/>
<organism evidence="1">
    <name type="scientific">marine metagenome</name>
    <dbReference type="NCBI Taxonomy" id="408172"/>
    <lineage>
        <taxon>unclassified sequences</taxon>
        <taxon>metagenomes</taxon>
        <taxon>ecological metagenomes</taxon>
    </lineage>
</organism>
<protein>
    <submittedName>
        <fullName evidence="1">Uncharacterized protein</fullName>
    </submittedName>
</protein>
<proteinExistence type="predicted"/>
<evidence type="ECO:0000313" key="1">
    <source>
        <dbReference type="EMBL" id="SVA02791.1"/>
    </source>
</evidence>
<sequence>MISYLCNKVKKIKQRNIKIDITEFECHKRKIIEEVKNEVKEEGISNMISDFMLKIDNIPYNIIINLCDILTLYDELELYSVLSERITQDYLKTLNQRLKQVAFLPRKIKKNIINDISELFRMMSAPGYEIDIKEDLILYRENIMHYFLQNKNLKNNLLKIKYVYICTKTDNNNFKKFQIFNNKNLKFQKNDFYQSLINKILNFYYHNNLYFNHNNLYYESKQQILPIIGYKNNIPVFNPKYLCNLKYQYSLDTLKLIHINYISLFT</sequence>
<accession>A0A381SHJ1</accession>
<name>A0A381SHJ1_9ZZZZ</name>
<dbReference type="EMBL" id="UINC01003041">
    <property type="protein sequence ID" value="SVA02791.1"/>
    <property type="molecule type" value="Genomic_DNA"/>
</dbReference>